<keyword evidence="3" id="KW-0560">Oxidoreductase</keyword>
<dbReference type="InterPro" id="IPR044944">
    <property type="entry name" value="NOS_dom_3"/>
</dbReference>
<dbReference type="AlphaFoldDB" id="A0A4P2QKL2"/>
<gene>
    <name evidence="7" type="ORF">SOCE836_020880</name>
</gene>
<dbReference type="InterPro" id="IPR017938">
    <property type="entry name" value="Riboflavin_synthase-like_b-brl"/>
</dbReference>
<dbReference type="GO" id="GO:0004517">
    <property type="term" value="F:nitric-oxide synthase activity"/>
    <property type="evidence" value="ECO:0007669"/>
    <property type="project" value="InterPro"/>
</dbReference>
<evidence type="ECO:0000256" key="1">
    <source>
        <dbReference type="ARBA" id="ARBA00022617"/>
    </source>
</evidence>
<dbReference type="Proteomes" id="UP000295497">
    <property type="component" value="Chromosome"/>
</dbReference>
<dbReference type="Gene3D" id="3.40.50.720">
    <property type="entry name" value="NAD(P)-binding Rossmann-like Domain"/>
    <property type="match status" value="1"/>
</dbReference>
<dbReference type="InterPro" id="IPR041854">
    <property type="entry name" value="BFD-like_2Fe2S-bd_dom_sf"/>
</dbReference>
<dbReference type="Gene3D" id="3.90.25.10">
    <property type="entry name" value="UDP-galactose 4-epimerase, domain 1"/>
    <property type="match status" value="1"/>
</dbReference>
<dbReference type="InterPro" id="IPR007419">
    <property type="entry name" value="BFD-like_2Fe2S-bd_dom"/>
</dbReference>
<evidence type="ECO:0000256" key="3">
    <source>
        <dbReference type="ARBA" id="ARBA00023002"/>
    </source>
</evidence>
<dbReference type="GO" id="GO:0005509">
    <property type="term" value="F:calcium ion binding"/>
    <property type="evidence" value="ECO:0007669"/>
    <property type="project" value="InterPro"/>
</dbReference>
<dbReference type="InterPro" id="IPR017927">
    <property type="entry name" value="FAD-bd_FR_type"/>
</dbReference>
<dbReference type="CDD" id="cd00575">
    <property type="entry name" value="NOS_oxygenase"/>
    <property type="match status" value="1"/>
</dbReference>
<evidence type="ECO:0000313" key="7">
    <source>
        <dbReference type="EMBL" id="AUX29993.1"/>
    </source>
</evidence>
<dbReference type="InterPro" id="IPR002048">
    <property type="entry name" value="EF_hand_dom"/>
</dbReference>
<keyword evidence="4" id="KW-0408">Iron</keyword>
<dbReference type="Pfam" id="PF00175">
    <property type="entry name" value="NAD_binding_1"/>
    <property type="match status" value="1"/>
</dbReference>
<evidence type="ECO:0000259" key="6">
    <source>
        <dbReference type="PROSITE" id="PS51384"/>
    </source>
</evidence>
<dbReference type="InterPro" id="IPR001433">
    <property type="entry name" value="OxRdtase_FAD/NAD-bd"/>
</dbReference>
<dbReference type="Gene3D" id="3.90.440.10">
    <property type="entry name" value="Nitric Oxide Synthase,Heme Domain,Chain A domain 2"/>
    <property type="match status" value="1"/>
</dbReference>
<dbReference type="Gene3D" id="1.10.10.1100">
    <property type="entry name" value="BFD-like [2Fe-2S]-binding domain"/>
    <property type="match status" value="1"/>
</dbReference>
<dbReference type="Gene3D" id="3.90.1230.10">
    <property type="entry name" value="Nitric Oxide Synthase, Chain A, domain 3"/>
    <property type="match status" value="1"/>
</dbReference>
<name>A0A4P2QKL2_SORCE</name>
<dbReference type="Gene3D" id="2.40.30.10">
    <property type="entry name" value="Translation factors"/>
    <property type="match status" value="1"/>
</dbReference>
<dbReference type="RefSeq" id="WP_129574059.1">
    <property type="nucleotide sequence ID" value="NZ_CP012672.1"/>
</dbReference>
<dbReference type="InterPro" id="IPR039261">
    <property type="entry name" value="FNR_nucleotide-bd"/>
</dbReference>
<dbReference type="SUPFAM" id="SSF63380">
    <property type="entry name" value="Riboflavin synthase domain-like"/>
    <property type="match status" value="1"/>
</dbReference>
<dbReference type="SUPFAM" id="SSF51735">
    <property type="entry name" value="NAD(P)-binding Rossmann-fold domains"/>
    <property type="match status" value="1"/>
</dbReference>
<dbReference type="InterPro" id="IPR044940">
    <property type="entry name" value="NOS_dom_2"/>
</dbReference>
<dbReference type="InterPro" id="IPR008333">
    <property type="entry name" value="Cbr1-like_FAD-bd_dom"/>
</dbReference>
<dbReference type="InterPro" id="IPR011992">
    <property type="entry name" value="EF-hand-dom_pair"/>
</dbReference>
<dbReference type="InterPro" id="IPR004030">
    <property type="entry name" value="NOS_N"/>
</dbReference>
<dbReference type="Pfam" id="PF13499">
    <property type="entry name" value="EF-hand_7"/>
    <property type="match status" value="1"/>
</dbReference>
<accession>A0A4P2QKL2</accession>
<dbReference type="InterPro" id="IPR036291">
    <property type="entry name" value="NAD(P)-bd_dom_sf"/>
</dbReference>
<organism evidence="7 8">
    <name type="scientific">Sorangium cellulosum</name>
    <name type="common">Polyangium cellulosum</name>
    <dbReference type="NCBI Taxonomy" id="56"/>
    <lineage>
        <taxon>Bacteria</taxon>
        <taxon>Pseudomonadati</taxon>
        <taxon>Myxococcota</taxon>
        <taxon>Polyangia</taxon>
        <taxon>Polyangiales</taxon>
        <taxon>Polyangiaceae</taxon>
        <taxon>Sorangium</taxon>
    </lineage>
</organism>
<dbReference type="PANTHER" id="PTHR43410:SF1">
    <property type="entry name" value="NITRIC OXIDE SYNTHASE"/>
    <property type="match status" value="1"/>
</dbReference>
<dbReference type="InterPro" id="IPR036119">
    <property type="entry name" value="NOS_N_sf"/>
</dbReference>
<proteinExistence type="predicted"/>
<feature type="domain" description="EF-hand" evidence="5">
    <location>
        <begin position="177"/>
        <end position="212"/>
    </location>
</feature>
<dbReference type="InterPro" id="IPR018247">
    <property type="entry name" value="EF_Hand_1_Ca_BS"/>
</dbReference>
<evidence type="ECO:0000259" key="5">
    <source>
        <dbReference type="PROSITE" id="PS50222"/>
    </source>
</evidence>
<evidence type="ECO:0008006" key="9">
    <source>
        <dbReference type="Google" id="ProtNLM"/>
    </source>
</evidence>
<dbReference type="Pfam" id="PF02898">
    <property type="entry name" value="NO_synthase"/>
    <property type="match status" value="1"/>
</dbReference>
<dbReference type="CDD" id="cd00322">
    <property type="entry name" value="FNR_like"/>
    <property type="match status" value="1"/>
</dbReference>
<dbReference type="PANTHER" id="PTHR43410">
    <property type="entry name" value="NITRIC OXIDE SYNTHASE OXYGENASE"/>
    <property type="match status" value="1"/>
</dbReference>
<reference evidence="7 8" key="1">
    <citation type="submission" date="2015-09" db="EMBL/GenBank/DDBJ databases">
        <title>Sorangium comparison.</title>
        <authorList>
            <person name="Zaburannyi N."/>
            <person name="Bunk B."/>
            <person name="Overmann J."/>
            <person name="Mueller R."/>
        </authorList>
    </citation>
    <scope>NUCLEOTIDE SEQUENCE [LARGE SCALE GENOMIC DNA]</scope>
    <source>
        <strain evidence="7 8">So ce836</strain>
    </source>
</reference>
<dbReference type="PROSITE" id="PS00018">
    <property type="entry name" value="EF_HAND_1"/>
    <property type="match status" value="1"/>
</dbReference>
<dbReference type="GO" id="GO:0006809">
    <property type="term" value="P:nitric oxide biosynthetic process"/>
    <property type="evidence" value="ECO:0007669"/>
    <property type="project" value="InterPro"/>
</dbReference>
<dbReference type="Gene3D" id="3.40.50.80">
    <property type="entry name" value="Nucleotide-binding domain of ferredoxin-NADP reductase (FNR) module"/>
    <property type="match status" value="1"/>
</dbReference>
<dbReference type="SUPFAM" id="SSF52343">
    <property type="entry name" value="Ferredoxin reductase-like, C-terminal NADP-linked domain"/>
    <property type="match status" value="1"/>
</dbReference>
<keyword evidence="1" id="KW-0349">Heme</keyword>
<dbReference type="SUPFAM" id="SSF47473">
    <property type="entry name" value="EF-hand"/>
    <property type="match status" value="1"/>
</dbReference>
<dbReference type="EMBL" id="CP012672">
    <property type="protein sequence ID" value="AUX29993.1"/>
    <property type="molecule type" value="Genomic_DNA"/>
</dbReference>
<feature type="domain" description="FAD-binding FR-type" evidence="6">
    <location>
        <begin position="518"/>
        <end position="620"/>
    </location>
</feature>
<dbReference type="SUPFAM" id="SSF56512">
    <property type="entry name" value="Nitric oxide (NO) synthase oxygenase domain"/>
    <property type="match status" value="1"/>
</dbReference>
<dbReference type="Pfam" id="PF04324">
    <property type="entry name" value="Fer2_BFD"/>
    <property type="match status" value="1"/>
</dbReference>
<sequence>MSFLKIVCSEPKNDLASFLQSLPIEPAEPVVALVLSTADLAYPHVAARTFVASAKEVGASHLLWVAPYLPPSSRLGQQIRDAEAFVRASGHRVTAVWHGPLLSALNLWREDIRLRRTLPLPLGSGALPWVAPADVARMAIRALEQPGVEAPVVRGPAACTGAEVAAALSRAVRAALASERFASRRFEEIDRDHDRALSEDELLPYLTGLGIPADEARALLVAADTTGDGTLDFEEFTAGLRGPLDNLVQQLLREDTFEIRYVDTPADAAVAALVQAGLRRAAAEALIEGWASVAAEGIPEGPDEAWLELPPASVDAWAERHALDYVNVHLLPGQGLLAQREAVVEDGAAMGALAGKQAAVSSIVDSGGRILTLFRALDGSGVSARWLDAPAASLRWVTCGDRDRRRALLVSSGQLAGLHVEGEWQGLPSAMRQLMARAPLPGWQLATFRELGELKLEQPAALYEPNEVVCNCAGVKRGQIAGLIEAGCATVAELSERTRAGQICGGCVPAIEEMFGGSSLVQAEVKGARELAPGIFQIALSPVGGAPAASVPGQHVLVQGYLDRRWVARAYTLSAPARAGGDYEITVKREELGVFSRWLCERAAASLLRASAPRGGFVLPAPPVERVVFLAGGIGVTPAMAMLRALDGRADRPDARAFLLDWSASRAADFLYFEEELRAIAGRTPGVAFRLRATQAEGRLSGEDVVELYPYRPGSRALVCGPEGFMRDAHEHLRAAGWPADAIQRELFTSNVDAAGTIRQAPLRRAGAVRGAGGVCPVEHGSFHLTPTAPAAALTEAEAFLRQCYAELGVPSAVDERWQEVRASLEKHGTYAHLPDELAYGARLAWRNSSRCIGRFFWSTLHVRDLRHLTTEEEIFQALVEHLDLATNGGDIRATMSVFRPGEPRIRIWNGQLVRYAGYRLPEGGILGDPANVELTDQALSLGWPGGERTRFDLLPLIIQIGDARPRWFELPRERVLEVPIEHPRHAWFAELGLKWHALPAVCNLALDLGGIHYTAAPFNGFYMGTEIGARNLSDVTRYNQLPLIADRLGLDRSRSDTLWQDAALVELNIAVLHSFRQAKVRMLDHHTLSEYFKKFEQQERQCERPVYADWSWIVPPMSASTMAVFHTNMENKILKPNYLYQDDPWKERKG</sequence>
<dbReference type="PROSITE" id="PS50222">
    <property type="entry name" value="EF_HAND_2"/>
    <property type="match status" value="2"/>
</dbReference>
<protein>
    <recommendedName>
        <fullName evidence="9">Nitric oxide synthase</fullName>
    </recommendedName>
</protein>
<evidence type="ECO:0000313" key="8">
    <source>
        <dbReference type="Proteomes" id="UP000295497"/>
    </source>
</evidence>
<dbReference type="Pfam" id="PF00970">
    <property type="entry name" value="FAD_binding_6"/>
    <property type="match status" value="1"/>
</dbReference>
<evidence type="ECO:0000256" key="4">
    <source>
        <dbReference type="ARBA" id="ARBA00023004"/>
    </source>
</evidence>
<dbReference type="InterPro" id="IPR050607">
    <property type="entry name" value="NOS"/>
</dbReference>
<dbReference type="PROSITE" id="PS51384">
    <property type="entry name" value="FAD_FR"/>
    <property type="match status" value="1"/>
</dbReference>
<evidence type="ECO:0000256" key="2">
    <source>
        <dbReference type="ARBA" id="ARBA00022723"/>
    </source>
</evidence>
<dbReference type="InterPro" id="IPR044943">
    <property type="entry name" value="NOS_dom_1"/>
</dbReference>
<keyword evidence="2" id="KW-0479">Metal-binding</keyword>
<dbReference type="Gene3D" id="3.90.340.10">
    <property type="entry name" value="Nitric Oxide Synthase, Chain A, domain 1"/>
    <property type="match status" value="1"/>
</dbReference>
<feature type="domain" description="EF-hand" evidence="5">
    <location>
        <begin position="214"/>
        <end position="246"/>
    </location>
</feature>